<evidence type="ECO:0000256" key="7">
    <source>
        <dbReference type="ARBA" id="ARBA00051712"/>
    </source>
</evidence>
<feature type="active site" evidence="9">
    <location>
        <position position="74"/>
    </location>
</feature>
<protein>
    <recommendedName>
        <fullName evidence="3 8">Diaminopimelate epimerase</fullName>
        <shortName evidence="8">DAP epimerase</shortName>
        <ecNumber evidence="3 8">5.1.1.7</ecNumber>
    </recommendedName>
    <alternativeName>
        <fullName evidence="8">PLP-independent amino acid racemase</fullName>
    </alternativeName>
</protein>
<evidence type="ECO:0000256" key="9">
    <source>
        <dbReference type="PROSITE-ProRule" id="PRU10125"/>
    </source>
</evidence>
<sequence>MIDCLKMNGNGNDFLVVDNLSLAMDASALARAARAVCRRRESVGADGLLALEPSERAAFRMRLFNRDGSEGEMCGNGARCAARFAFDRGIVGREMTFETRGGDVHAVVRGNRVALDLAPVSTGSAVLKAHASVEGCDFTYAFLVVGVPHAVIFERERRRSIAEYAVLGRALRSRQDLFPVGANVNFALLSSEDSGTLDVVTYERGVEDVTLSCGTGSAASAIAGRLLGVVGDEVRVVNPGGVNDVSLTWIETDVVQPRLEGGALMIAEVRLLPEAFEADCRRPA</sequence>
<comment type="function">
    <text evidence="8">Catalyzes the stereoinversion of LL-2,6-diaminopimelate (L,L-DAP) to meso-diaminopimelate (meso-DAP), a precursor of L-lysine and an essential component of the bacterial peptidoglycan.</text>
</comment>
<evidence type="ECO:0000256" key="6">
    <source>
        <dbReference type="ARBA" id="ARBA00023235"/>
    </source>
</evidence>
<dbReference type="RefSeq" id="WP_015556645.1">
    <property type="nucleotide sequence ID" value="NC_021038.1"/>
</dbReference>
<evidence type="ECO:0000313" key="11">
    <source>
        <dbReference type="Proteomes" id="UP000008957"/>
    </source>
</evidence>
<organism evidence="10 11">
    <name type="scientific">Fretibacterium fastidiosum</name>
    <dbReference type="NCBI Taxonomy" id="651822"/>
    <lineage>
        <taxon>Bacteria</taxon>
        <taxon>Thermotogati</taxon>
        <taxon>Synergistota</taxon>
        <taxon>Synergistia</taxon>
        <taxon>Synergistales</taxon>
        <taxon>Aminobacteriaceae</taxon>
        <taxon>Fretibacterium</taxon>
    </lineage>
</organism>
<dbReference type="EC" id="5.1.1.7" evidence="3 8"/>
<gene>
    <name evidence="8" type="primary">dapF</name>
    <name evidence="10" type="ORF">SY1_14630</name>
</gene>
<name>A0AB94IXN2_9BACT</name>
<dbReference type="AlphaFoldDB" id="A0AB94IXN2"/>
<keyword evidence="4 8" id="KW-0028">Amino-acid biosynthesis</keyword>
<comment type="caution">
    <text evidence="8">Lacks conserved residue(s) required for the propagation of feature annotation.</text>
</comment>
<feature type="binding site" evidence="8">
    <location>
        <begin position="203"/>
        <end position="204"/>
    </location>
    <ligand>
        <name>substrate</name>
    </ligand>
</feature>
<dbReference type="Gene3D" id="3.10.310.10">
    <property type="entry name" value="Diaminopimelate Epimerase, Chain A, domain 1"/>
    <property type="match status" value="2"/>
</dbReference>
<dbReference type="KEGG" id="sbr:SY1_14630"/>
<reference evidence="11" key="1">
    <citation type="submission" date="2010-03" db="EMBL/GenBank/DDBJ databases">
        <title>The genome sequence of Synergistetes sp. SGP1.</title>
        <authorList>
            <consortium name="metaHIT consortium -- http://www.metahit.eu/"/>
            <person name="Pajon A."/>
            <person name="Turner K."/>
            <person name="Parkhill J."/>
            <person name="Wade W."/>
            <person name="Vartoukian S."/>
        </authorList>
    </citation>
    <scope>NUCLEOTIDE SEQUENCE [LARGE SCALE GENOMIC DNA]</scope>
    <source>
        <strain evidence="11">SGP1</strain>
    </source>
</reference>
<evidence type="ECO:0000256" key="5">
    <source>
        <dbReference type="ARBA" id="ARBA00023154"/>
    </source>
</evidence>
<feature type="binding site" evidence="8">
    <location>
        <begin position="75"/>
        <end position="76"/>
    </location>
    <ligand>
        <name>substrate</name>
    </ligand>
</feature>
<keyword evidence="5 8" id="KW-0457">Lysine biosynthesis</keyword>
<feature type="site" description="Could be important to modulate the pK values of the two catalytic cysteine residues" evidence="8">
    <location>
        <position position="149"/>
    </location>
</feature>
<dbReference type="HAMAP" id="MF_00197">
    <property type="entry name" value="DAP_epimerase"/>
    <property type="match status" value="1"/>
</dbReference>
<dbReference type="Proteomes" id="UP000008957">
    <property type="component" value="Chromosome"/>
</dbReference>
<evidence type="ECO:0000256" key="3">
    <source>
        <dbReference type="ARBA" id="ARBA00013080"/>
    </source>
</evidence>
<proteinExistence type="inferred from homology"/>
<comment type="catalytic activity">
    <reaction evidence="7 8">
        <text>(2S,6S)-2,6-diaminopimelate = meso-2,6-diaminopimelate</text>
        <dbReference type="Rhea" id="RHEA:15393"/>
        <dbReference type="ChEBI" id="CHEBI:57609"/>
        <dbReference type="ChEBI" id="CHEBI:57791"/>
        <dbReference type="EC" id="5.1.1.7"/>
    </reaction>
</comment>
<dbReference type="NCBIfam" id="TIGR00652">
    <property type="entry name" value="DapF"/>
    <property type="match status" value="1"/>
</dbReference>
<dbReference type="SUPFAM" id="SSF54506">
    <property type="entry name" value="Diaminopimelate epimerase-like"/>
    <property type="match status" value="2"/>
</dbReference>
<dbReference type="Pfam" id="PF01678">
    <property type="entry name" value="DAP_epimerase"/>
    <property type="match status" value="2"/>
</dbReference>
<feature type="active site" description="Proton donor" evidence="8">
    <location>
        <position position="74"/>
    </location>
</feature>
<evidence type="ECO:0000256" key="2">
    <source>
        <dbReference type="ARBA" id="ARBA00010219"/>
    </source>
</evidence>
<keyword evidence="8" id="KW-0963">Cytoplasm</keyword>
<comment type="subcellular location">
    <subcellularLocation>
        <location evidence="8">Cytoplasm</location>
    </subcellularLocation>
</comment>
<dbReference type="PANTHER" id="PTHR31689">
    <property type="entry name" value="DIAMINOPIMELATE EPIMERASE, CHLOROPLASTIC"/>
    <property type="match status" value="1"/>
</dbReference>
<evidence type="ECO:0000256" key="1">
    <source>
        <dbReference type="ARBA" id="ARBA00005196"/>
    </source>
</evidence>
<keyword evidence="11" id="KW-1185">Reference proteome</keyword>
<feature type="active site" description="Proton acceptor" evidence="8">
    <location>
        <position position="213"/>
    </location>
</feature>
<comment type="pathway">
    <text evidence="1 8">Amino-acid biosynthesis; L-lysine biosynthesis via DAP pathway; DL-2,6-diaminopimelate from LL-2,6-diaminopimelate: step 1/1.</text>
</comment>
<evidence type="ECO:0000256" key="8">
    <source>
        <dbReference type="HAMAP-Rule" id="MF_00197"/>
    </source>
</evidence>
<dbReference type="PANTHER" id="PTHR31689:SF0">
    <property type="entry name" value="DIAMINOPIMELATE EPIMERASE"/>
    <property type="match status" value="1"/>
</dbReference>
<accession>A0AB94IXN2</accession>
<evidence type="ECO:0000313" key="10">
    <source>
        <dbReference type="EMBL" id="CBL28498.1"/>
    </source>
</evidence>
<keyword evidence="6 8" id="KW-0413">Isomerase</keyword>
<dbReference type="InterPro" id="IPR018510">
    <property type="entry name" value="DAP_epimerase_AS"/>
</dbReference>
<dbReference type="InterPro" id="IPR001653">
    <property type="entry name" value="DAP_epimerase_DapF"/>
</dbReference>
<feature type="site" description="Could be important to modulate the pK values of the two catalytic cysteine residues" evidence="8">
    <location>
        <position position="203"/>
    </location>
</feature>
<comment type="subunit">
    <text evidence="8">Homodimer.</text>
</comment>
<reference evidence="10 11" key="2">
    <citation type="submission" date="2010-03" db="EMBL/GenBank/DDBJ databases">
        <authorList>
            <person name="Pajon A."/>
        </authorList>
    </citation>
    <scope>NUCLEOTIDE SEQUENCE [LARGE SCALE GENOMIC DNA]</scope>
    <source>
        <strain evidence="10 11">SGP1</strain>
    </source>
</reference>
<feature type="binding site" evidence="8">
    <location>
        <position position="65"/>
    </location>
    <ligand>
        <name>substrate</name>
    </ligand>
</feature>
<feature type="binding site" evidence="8">
    <location>
        <position position="183"/>
    </location>
    <ligand>
        <name>substrate</name>
    </ligand>
</feature>
<evidence type="ECO:0000256" key="4">
    <source>
        <dbReference type="ARBA" id="ARBA00022605"/>
    </source>
</evidence>
<comment type="similarity">
    <text evidence="2 8">Belongs to the diaminopimelate epimerase family.</text>
</comment>
<dbReference type="GO" id="GO:0008837">
    <property type="term" value="F:diaminopimelate epimerase activity"/>
    <property type="evidence" value="ECO:0007669"/>
    <property type="project" value="UniProtKB-UniRule"/>
</dbReference>
<feature type="binding site" evidence="8">
    <location>
        <position position="12"/>
    </location>
    <ligand>
        <name>substrate</name>
    </ligand>
</feature>
<dbReference type="PROSITE" id="PS01326">
    <property type="entry name" value="DAP_EPIMERASE"/>
    <property type="match status" value="1"/>
</dbReference>
<dbReference type="EMBL" id="FP929056">
    <property type="protein sequence ID" value="CBL28498.1"/>
    <property type="molecule type" value="Genomic_DNA"/>
</dbReference>
<feature type="binding site" evidence="8">
    <location>
        <begin position="214"/>
        <end position="215"/>
    </location>
    <ligand>
        <name>substrate</name>
    </ligand>
</feature>
<dbReference type="GO" id="GO:0009089">
    <property type="term" value="P:lysine biosynthetic process via diaminopimelate"/>
    <property type="evidence" value="ECO:0007669"/>
    <property type="project" value="UniProtKB-UniRule"/>
</dbReference>
<dbReference type="GO" id="GO:0005829">
    <property type="term" value="C:cytosol"/>
    <property type="evidence" value="ECO:0007669"/>
    <property type="project" value="TreeGrafter"/>
</dbReference>